<dbReference type="VEuPathDB" id="TrichDB:TVAG_071150"/>
<dbReference type="SMR" id="A2D818"/>
<organism evidence="1 2">
    <name type="scientific">Trichomonas vaginalis (strain ATCC PRA-98 / G3)</name>
    <dbReference type="NCBI Taxonomy" id="412133"/>
    <lineage>
        <taxon>Eukaryota</taxon>
        <taxon>Metamonada</taxon>
        <taxon>Parabasalia</taxon>
        <taxon>Trichomonadida</taxon>
        <taxon>Trichomonadidae</taxon>
        <taxon>Trichomonas</taxon>
    </lineage>
</organism>
<evidence type="ECO:0000313" key="1">
    <source>
        <dbReference type="EMBL" id="EAY23451.1"/>
    </source>
</evidence>
<keyword evidence="2" id="KW-1185">Reference proteome</keyword>
<accession>A2D818</accession>
<name>A2D818_TRIV3</name>
<dbReference type="RefSeq" id="XP_001584437.1">
    <property type="nucleotide sequence ID" value="XM_001584387.1"/>
</dbReference>
<dbReference type="EMBL" id="DS113178">
    <property type="protein sequence ID" value="EAY23451.1"/>
    <property type="molecule type" value="Genomic_DNA"/>
</dbReference>
<dbReference type="KEGG" id="tva:5469117"/>
<dbReference type="AlphaFoldDB" id="A2D818"/>
<proteinExistence type="predicted"/>
<evidence type="ECO:0000313" key="2">
    <source>
        <dbReference type="Proteomes" id="UP000001542"/>
    </source>
</evidence>
<protein>
    <submittedName>
        <fullName evidence="1">Uncharacterized protein</fullName>
    </submittedName>
</protein>
<reference evidence="1" key="2">
    <citation type="journal article" date="2007" name="Science">
        <title>Draft genome sequence of the sexually transmitted pathogen Trichomonas vaginalis.</title>
        <authorList>
            <person name="Carlton J.M."/>
            <person name="Hirt R.P."/>
            <person name="Silva J.C."/>
            <person name="Delcher A.L."/>
            <person name="Schatz M."/>
            <person name="Zhao Q."/>
            <person name="Wortman J.R."/>
            <person name="Bidwell S.L."/>
            <person name="Alsmark U.C.M."/>
            <person name="Besteiro S."/>
            <person name="Sicheritz-Ponten T."/>
            <person name="Noel C.J."/>
            <person name="Dacks J.B."/>
            <person name="Foster P.G."/>
            <person name="Simillion C."/>
            <person name="Van de Peer Y."/>
            <person name="Miranda-Saavedra D."/>
            <person name="Barton G.J."/>
            <person name="Westrop G.D."/>
            <person name="Mueller S."/>
            <person name="Dessi D."/>
            <person name="Fiori P.L."/>
            <person name="Ren Q."/>
            <person name="Paulsen I."/>
            <person name="Zhang H."/>
            <person name="Bastida-Corcuera F.D."/>
            <person name="Simoes-Barbosa A."/>
            <person name="Brown M.T."/>
            <person name="Hayes R.D."/>
            <person name="Mukherjee M."/>
            <person name="Okumura C.Y."/>
            <person name="Schneider R."/>
            <person name="Smith A.J."/>
            <person name="Vanacova S."/>
            <person name="Villalvazo M."/>
            <person name="Haas B.J."/>
            <person name="Pertea M."/>
            <person name="Feldblyum T.V."/>
            <person name="Utterback T.R."/>
            <person name="Shu C.L."/>
            <person name="Osoegawa K."/>
            <person name="de Jong P.J."/>
            <person name="Hrdy I."/>
            <person name="Horvathova L."/>
            <person name="Zubacova Z."/>
            <person name="Dolezal P."/>
            <person name="Malik S.B."/>
            <person name="Logsdon J.M. Jr."/>
            <person name="Henze K."/>
            <person name="Gupta A."/>
            <person name="Wang C.C."/>
            <person name="Dunne R.L."/>
            <person name="Upcroft J.A."/>
            <person name="Upcroft P."/>
            <person name="White O."/>
            <person name="Salzberg S.L."/>
            <person name="Tang P."/>
            <person name="Chiu C.-H."/>
            <person name="Lee Y.-S."/>
            <person name="Embley T.M."/>
            <person name="Coombs G.H."/>
            <person name="Mottram J.C."/>
            <person name="Tachezy J."/>
            <person name="Fraser-Liggett C.M."/>
            <person name="Johnson P.J."/>
        </authorList>
    </citation>
    <scope>NUCLEOTIDE SEQUENCE [LARGE SCALE GENOMIC DNA]</scope>
    <source>
        <strain evidence="1">G3</strain>
    </source>
</reference>
<dbReference type="InParanoid" id="A2D818"/>
<dbReference type="VEuPathDB" id="TrichDB:TVAGG3_1045800"/>
<sequence length="261" mass="30200">MSNKTQQRQNWRIRVLERLNETRDIFSTNLPTEELEKLYKEADKYNESKQIEIFQHMNDNVVLEGKELPESSNQPKPTVLFKFENSFLQYIETSTIPYHLQVVVPAATATSYLNNAQTLELNTWFRSLTLIALQQDFGLVFFEYSTGSFPLIVDIFPIPSNVNDGTLKAQWKAAFEDDGSDFDNNGFRILKTHIHKGEFPQKCPYIAVTFDNSIGFGKYFQGGFDPTTLAIEVIQAIWLDSKIDPDEHLIDAIREYKQWPK</sequence>
<gene>
    <name evidence="1" type="ORF">TVAG_071150</name>
</gene>
<dbReference type="Proteomes" id="UP000001542">
    <property type="component" value="Unassembled WGS sequence"/>
</dbReference>
<reference evidence="1" key="1">
    <citation type="submission" date="2006-10" db="EMBL/GenBank/DDBJ databases">
        <authorList>
            <person name="Amadeo P."/>
            <person name="Zhao Q."/>
            <person name="Wortman J."/>
            <person name="Fraser-Liggett C."/>
            <person name="Carlton J."/>
        </authorList>
    </citation>
    <scope>NUCLEOTIDE SEQUENCE</scope>
    <source>
        <strain evidence="1">G3</strain>
    </source>
</reference>
<dbReference type="OrthoDB" id="10390555at2759"/>